<comment type="caution">
    <text evidence="1">The sequence shown here is derived from an EMBL/GenBank/DDBJ whole genome shotgun (WGS) entry which is preliminary data.</text>
</comment>
<accession>A0A1V1P244</accession>
<gene>
    <name evidence="1" type="ORF">OMM_10146</name>
</gene>
<reference evidence="2" key="1">
    <citation type="submission" date="2012-11" db="EMBL/GenBank/DDBJ databases">
        <authorList>
            <person name="Lucero-Rivera Y.E."/>
            <person name="Tovar-Ramirez D."/>
        </authorList>
    </citation>
    <scope>NUCLEOTIDE SEQUENCE [LARGE SCALE GENOMIC DNA]</scope>
    <source>
        <strain evidence="2">Araruama</strain>
    </source>
</reference>
<dbReference type="Gene3D" id="3.40.50.1460">
    <property type="match status" value="1"/>
</dbReference>
<evidence type="ECO:0000313" key="1">
    <source>
        <dbReference type="EMBL" id="ETR68815.1"/>
    </source>
</evidence>
<sequence length="131" mass="14833">MEKFTVIGIAKDESGVANVYINGKEADLDRFGNFSADVYLQIGNNPIQVVAIDIHRNTSRKTFSISRLQSKKIKLQVSRDKFFNITGAYYSLIVGINDYKYLNKLKTAVNDSIAVKKILQEYGFTTVSYTY</sequence>
<dbReference type="Pfam" id="PF09136">
    <property type="entry name" value="Glucodextran_B"/>
    <property type="match status" value="1"/>
</dbReference>
<protein>
    <submittedName>
        <fullName evidence="1">Uncharacterized protein</fullName>
    </submittedName>
</protein>
<name>A0A1V1P244_9BACT</name>
<dbReference type="EMBL" id="ATBP01000825">
    <property type="protein sequence ID" value="ETR68815.1"/>
    <property type="molecule type" value="Genomic_DNA"/>
</dbReference>
<dbReference type="InterPro" id="IPR029030">
    <property type="entry name" value="Caspase-like_dom_sf"/>
</dbReference>
<dbReference type="Gene3D" id="2.60.40.10">
    <property type="entry name" value="Immunoglobulins"/>
    <property type="match status" value="1"/>
</dbReference>
<dbReference type="AlphaFoldDB" id="A0A1V1P244"/>
<dbReference type="Proteomes" id="UP000189670">
    <property type="component" value="Unassembled WGS sequence"/>
</dbReference>
<evidence type="ECO:0000313" key="2">
    <source>
        <dbReference type="Proteomes" id="UP000189670"/>
    </source>
</evidence>
<organism evidence="1 2">
    <name type="scientific">Candidatus Magnetoglobus multicellularis str. Araruama</name>
    <dbReference type="NCBI Taxonomy" id="890399"/>
    <lineage>
        <taxon>Bacteria</taxon>
        <taxon>Pseudomonadati</taxon>
        <taxon>Thermodesulfobacteriota</taxon>
        <taxon>Desulfobacteria</taxon>
        <taxon>Desulfobacterales</taxon>
        <taxon>Desulfobacteraceae</taxon>
        <taxon>Candidatus Magnetoglobus</taxon>
    </lineage>
</organism>
<dbReference type="SUPFAM" id="SSF52129">
    <property type="entry name" value="Caspase-like"/>
    <property type="match status" value="1"/>
</dbReference>
<dbReference type="InterPro" id="IPR013783">
    <property type="entry name" value="Ig-like_fold"/>
</dbReference>
<proteinExistence type="predicted"/>